<comment type="similarity">
    <text evidence="2 7">Belongs to the cytochrome P450 family.</text>
</comment>
<evidence type="ECO:0000313" key="8">
    <source>
        <dbReference type="EMBL" id="KAF2846747.1"/>
    </source>
</evidence>
<dbReference type="AlphaFoldDB" id="A0A6A7AWL4"/>
<keyword evidence="7" id="KW-0503">Monooxygenase</keyword>
<dbReference type="InterPro" id="IPR017972">
    <property type="entry name" value="Cyt_P450_CS"/>
</dbReference>
<dbReference type="Proteomes" id="UP000799423">
    <property type="component" value="Unassembled WGS sequence"/>
</dbReference>
<dbReference type="OrthoDB" id="1470350at2759"/>
<dbReference type="PROSITE" id="PS00086">
    <property type="entry name" value="CYTOCHROME_P450"/>
    <property type="match status" value="1"/>
</dbReference>
<accession>A0A6A7AWL4</accession>
<evidence type="ECO:0000313" key="9">
    <source>
        <dbReference type="Proteomes" id="UP000799423"/>
    </source>
</evidence>
<dbReference type="GO" id="GO:0016705">
    <property type="term" value="F:oxidoreductase activity, acting on paired donors, with incorporation or reduction of molecular oxygen"/>
    <property type="evidence" value="ECO:0007669"/>
    <property type="project" value="InterPro"/>
</dbReference>
<dbReference type="PANTHER" id="PTHR24305">
    <property type="entry name" value="CYTOCHROME P450"/>
    <property type="match status" value="1"/>
</dbReference>
<dbReference type="InterPro" id="IPR036396">
    <property type="entry name" value="Cyt_P450_sf"/>
</dbReference>
<evidence type="ECO:0000256" key="5">
    <source>
        <dbReference type="ARBA" id="ARBA00023004"/>
    </source>
</evidence>
<keyword evidence="3 6" id="KW-0349">Heme</keyword>
<evidence type="ECO:0000256" key="1">
    <source>
        <dbReference type="ARBA" id="ARBA00001971"/>
    </source>
</evidence>
<dbReference type="InterPro" id="IPR050121">
    <property type="entry name" value="Cytochrome_P450_monoxygenase"/>
</dbReference>
<evidence type="ECO:0000256" key="3">
    <source>
        <dbReference type="ARBA" id="ARBA00022617"/>
    </source>
</evidence>
<comment type="cofactor">
    <cofactor evidence="1 6">
        <name>heme</name>
        <dbReference type="ChEBI" id="CHEBI:30413"/>
    </cofactor>
</comment>
<dbReference type="InterPro" id="IPR001128">
    <property type="entry name" value="Cyt_P450"/>
</dbReference>
<evidence type="ECO:0000256" key="4">
    <source>
        <dbReference type="ARBA" id="ARBA00022723"/>
    </source>
</evidence>
<evidence type="ECO:0000256" key="2">
    <source>
        <dbReference type="ARBA" id="ARBA00010617"/>
    </source>
</evidence>
<dbReference type="SUPFAM" id="SSF48264">
    <property type="entry name" value="Cytochrome P450"/>
    <property type="match status" value="1"/>
</dbReference>
<dbReference type="CDD" id="cd11058">
    <property type="entry name" value="CYP60B-like"/>
    <property type="match status" value="1"/>
</dbReference>
<dbReference type="Pfam" id="PF00067">
    <property type="entry name" value="p450"/>
    <property type="match status" value="1"/>
</dbReference>
<keyword evidence="5 6" id="KW-0408">Iron</keyword>
<protein>
    <submittedName>
        <fullName evidence="8">Benzoate 4-monooxygenase cytochrome P450</fullName>
    </submittedName>
</protein>
<reference evidence="8" key="1">
    <citation type="submission" date="2020-01" db="EMBL/GenBank/DDBJ databases">
        <authorList>
            <consortium name="DOE Joint Genome Institute"/>
            <person name="Haridas S."/>
            <person name="Albert R."/>
            <person name="Binder M."/>
            <person name="Bloem J."/>
            <person name="Labutti K."/>
            <person name="Salamov A."/>
            <person name="Andreopoulos B."/>
            <person name="Baker S.E."/>
            <person name="Barry K."/>
            <person name="Bills G."/>
            <person name="Bluhm B.H."/>
            <person name="Cannon C."/>
            <person name="Castanera R."/>
            <person name="Culley D.E."/>
            <person name="Daum C."/>
            <person name="Ezra D."/>
            <person name="Gonzalez J.B."/>
            <person name="Henrissat B."/>
            <person name="Kuo A."/>
            <person name="Liang C."/>
            <person name="Lipzen A."/>
            <person name="Lutzoni F."/>
            <person name="Magnuson J."/>
            <person name="Mondo S."/>
            <person name="Nolan M."/>
            <person name="Ohm R."/>
            <person name="Pangilinan J."/>
            <person name="Park H.-J."/>
            <person name="Ramirez L."/>
            <person name="Alfaro M."/>
            <person name="Sun H."/>
            <person name="Tritt A."/>
            <person name="Yoshinaga Y."/>
            <person name="Zwiers L.-H."/>
            <person name="Turgeon B.G."/>
            <person name="Goodwin S.B."/>
            <person name="Spatafora J.W."/>
            <person name="Crous P.W."/>
            <person name="Grigoriev I.V."/>
        </authorList>
    </citation>
    <scope>NUCLEOTIDE SEQUENCE</scope>
    <source>
        <strain evidence="8">IPT5</strain>
    </source>
</reference>
<dbReference type="InterPro" id="IPR002401">
    <property type="entry name" value="Cyt_P450_E_grp-I"/>
</dbReference>
<dbReference type="PANTHER" id="PTHR24305:SF210">
    <property type="entry name" value="CYTOCHROME P450 MONOOXYGENASE ASQL-RELATED"/>
    <property type="match status" value="1"/>
</dbReference>
<evidence type="ECO:0000256" key="7">
    <source>
        <dbReference type="RuleBase" id="RU000461"/>
    </source>
</evidence>
<dbReference type="GO" id="GO:0005506">
    <property type="term" value="F:iron ion binding"/>
    <property type="evidence" value="ECO:0007669"/>
    <property type="project" value="InterPro"/>
</dbReference>
<name>A0A6A7AWL4_9PLEO</name>
<gene>
    <name evidence="8" type="ORF">T440DRAFT_492477</name>
</gene>
<evidence type="ECO:0000256" key="6">
    <source>
        <dbReference type="PIRSR" id="PIRSR602401-1"/>
    </source>
</evidence>
<organism evidence="8 9">
    <name type="scientific">Plenodomus tracheiphilus IPT5</name>
    <dbReference type="NCBI Taxonomy" id="1408161"/>
    <lineage>
        <taxon>Eukaryota</taxon>
        <taxon>Fungi</taxon>
        <taxon>Dikarya</taxon>
        <taxon>Ascomycota</taxon>
        <taxon>Pezizomycotina</taxon>
        <taxon>Dothideomycetes</taxon>
        <taxon>Pleosporomycetidae</taxon>
        <taxon>Pleosporales</taxon>
        <taxon>Pleosporineae</taxon>
        <taxon>Leptosphaeriaceae</taxon>
        <taxon>Plenodomus</taxon>
    </lineage>
</organism>
<keyword evidence="7" id="KW-0560">Oxidoreductase</keyword>
<dbReference type="PRINTS" id="PR00385">
    <property type="entry name" value="P450"/>
</dbReference>
<sequence>MTLQPRNLTGHTITPMTIPDMRPNPANLQKQLIQGRSACLYFVYVTDITHSIPGFLHEATYFLNHSIVTRKANAMFSLNSNVLRIFLGCSLVATTCLVIKVLHNLLLHPNRSFPGPILARATVVISHWKTLQGTSHIWLSELHAKYGPVVRFAPNELSFIDPGVWKDVYGHGAASFTKEKASYGPDAYGNPPGLIRSDNINHARQRKLVSHAFSDKALKAQEQLLKGHVEILVQKLKEAALRDGQANLVDWYNFTTFDIMGDLTFGETLGQLATAVYSPWVKAAFSYVKVISIGRVSRGWPGMTRLLNACAPKDMKAKRQTHLDYSKNHVDKRMARKTDRPDIWTFVMKHSETEGKHLAPTELHSNGQLFMFAGTETTATELSGLTYILLKNPEKMERLVDEVRGAFTSFNDMSMSRLAQLNFLNACLEEGLRMYPPLPVGLPRVTPVGGSAVCGHWVAGGTSVQCPMYAANYSPLNWKNPALFRPERFMPEGIAEYALDRKAALNPFSFGPRNCLGKNLAYHEMRLILASVLFHFNLALKDEQQDWLDHKVHVLWDKGPLVVKLSPVQGLAR</sequence>
<dbReference type="EMBL" id="MU006332">
    <property type="protein sequence ID" value="KAF2846747.1"/>
    <property type="molecule type" value="Genomic_DNA"/>
</dbReference>
<dbReference type="Gene3D" id="1.10.630.10">
    <property type="entry name" value="Cytochrome P450"/>
    <property type="match status" value="1"/>
</dbReference>
<dbReference type="GO" id="GO:0004497">
    <property type="term" value="F:monooxygenase activity"/>
    <property type="evidence" value="ECO:0007669"/>
    <property type="project" value="UniProtKB-KW"/>
</dbReference>
<keyword evidence="9" id="KW-1185">Reference proteome</keyword>
<dbReference type="PRINTS" id="PR00463">
    <property type="entry name" value="EP450I"/>
</dbReference>
<proteinExistence type="inferred from homology"/>
<feature type="binding site" description="axial binding residue" evidence="6">
    <location>
        <position position="515"/>
    </location>
    <ligand>
        <name>heme</name>
        <dbReference type="ChEBI" id="CHEBI:30413"/>
    </ligand>
    <ligandPart>
        <name>Fe</name>
        <dbReference type="ChEBI" id="CHEBI:18248"/>
    </ligandPart>
</feature>
<keyword evidence="4 6" id="KW-0479">Metal-binding</keyword>
<dbReference type="GO" id="GO:0020037">
    <property type="term" value="F:heme binding"/>
    <property type="evidence" value="ECO:0007669"/>
    <property type="project" value="InterPro"/>
</dbReference>